<protein>
    <submittedName>
        <fullName evidence="11">Cell division protein FtsQ</fullName>
    </submittedName>
</protein>
<gene>
    <name evidence="11" type="ordered locus">Dvul_0744</name>
</gene>
<evidence type="ECO:0000256" key="6">
    <source>
        <dbReference type="ARBA" id="ARBA00023136"/>
    </source>
</evidence>
<evidence type="ECO:0000256" key="2">
    <source>
        <dbReference type="ARBA" id="ARBA00022475"/>
    </source>
</evidence>
<keyword evidence="2" id="KW-1003">Cell membrane</keyword>
<evidence type="ECO:0000313" key="12">
    <source>
        <dbReference type="Proteomes" id="UP000009173"/>
    </source>
</evidence>
<feature type="region of interest" description="Disordered" evidence="8">
    <location>
        <begin position="1"/>
        <end position="30"/>
    </location>
</feature>
<name>A0A0H3A5N7_NITV4</name>
<keyword evidence="7" id="KW-0131">Cell cycle</keyword>
<proteinExistence type="predicted"/>
<evidence type="ECO:0000256" key="5">
    <source>
        <dbReference type="ARBA" id="ARBA00022989"/>
    </source>
</evidence>
<dbReference type="HOGENOM" id="CLU_047677_3_1_7"/>
<dbReference type="PANTHER" id="PTHR35851:SF1">
    <property type="entry name" value="CELL DIVISION PROTEIN FTSQ"/>
    <property type="match status" value="1"/>
</dbReference>
<evidence type="ECO:0000256" key="4">
    <source>
        <dbReference type="ARBA" id="ARBA00022692"/>
    </source>
</evidence>
<dbReference type="InterPro" id="IPR034746">
    <property type="entry name" value="POTRA"/>
</dbReference>
<dbReference type="AlphaFoldDB" id="A0A0H3A5N7"/>
<evidence type="ECO:0000313" key="11">
    <source>
        <dbReference type="EMBL" id="ABM27767.1"/>
    </source>
</evidence>
<keyword evidence="5 9" id="KW-1133">Transmembrane helix</keyword>
<evidence type="ECO:0000256" key="3">
    <source>
        <dbReference type="ARBA" id="ARBA00022618"/>
    </source>
</evidence>
<dbReference type="GO" id="GO:0016020">
    <property type="term" value="C:membrane"/>
    <property type="evidence" value="ECO:0007669"/>
    <property type="project" value="UniProtKB-SubCell"/>
</dbReference>
<feature type="transmembrane region" description="Helical" evidence="9">
    <location>
        <begin position="37"/>
        <end position="62"/>
    </location>
</feature>
<dbReference type="KEGG" id="dvl:Dvul_0744"/>
<dbReference type="EMBL" id="CP000527">
    <property type="protein sequence ID" value="ABM27767.1"/>
    <property type="molecule type" value="Genomic_DNA"/>
</dbReference>
<accession>A0A0H3A5N7</accession>
<organism evidence="11 12">
    <name type="scientific">Nitratidesulfovibrio vulgaris (strain DP4)</name>
    <name type="common">Desulfovibrio vulgaris</name>
    <dbReference type="NCBI Taxonomy" id="391774"/>
    <lineage>
        <taxon>Bacteria</taxon>
        <taxon>Pseudomonadati</taxon>
        <taxon>Thermodesulfobacteriota</taxon>
        <taxon>Desulfovibrionia</taxon>
        <taxon>Desulfovibrionales</taxon>
        <taxon>Desulfovibrionaceae</taxon>
        <taxon>Nitratidesulfovibrio</taxon>
    </lineage>
</organism>
<evidence type="ECO:0000259" key="10">
    <source>
        <dbReference type="PROSITE" id="PS51779"/>
    </source>
</evidence>
<evidence type="ECO:0000256" key="8">
    <source>
        <dbReference type="SAM" id="MobiDB-lite"/>
    </source>
</evidence>
<evidence type="ECO:0000256" key="1">
    <source>
        <dbReference type="ARBA" id="ARBA00004370"/>
    </source>
</evidence>
<comment type="subcellular location">
    <subcellularLocation>
        <location evidence="1">Membrane</location>
    </subcellularLocation>
</comment>
<keyword evidence="6 9" id="KW-0472">Membrane</keyword>
<dbReference type="InterPro" id="IPR026579">
    <property type="entry name" value="FtsQ"/>
</dbReference>
<keyword evidence="3 11" id="KW-0132">Cell division</keyword>
<dbReference type="InterPro" id="IPR013685">
    <property type="entry name" value="POTRA_FtsQ_type"/>
</dbReference>
<sequence length="278" mass="30396" precursor="true">MAVALSRGKKKSRNSYSRSWSKSEKKSSLPTKGIGSFFRWVSGLVIVGSLLVLMSVAVLYAYRFMTTHEYFAIRDVEISGNLMLSKDEILATAGLVEGANSIALNIADVEDRLASSPWIAEVSVKRLLPDRFAIRVTEREPAFWVLRDGTLYYADVHGNILAPVGPGRFTSLPTLEVGPGGEDLLARMPEVIAAFKGARLPVDISLVSWVRLSAGRGVELYLDNPGLRISVAPENLGGNLDRLCQVLADLGRRGELREVGEVRAADGNVWVLKDPESR</sequence>
<dbReference type="PANTHER" id="PTHR35851">
    <property type="entry name" value="CELL DIVISION PROTEIN FTSQ"/>
    <property type="match status" value="1"/>
</dbReference>
<keyword evidence="4 9" id="KW-0812">Transmembrane</keyword>
<dbReference type="GO" id="GO:0090529">
    <property type="term" value="P:cell septum assembly"/>
    <property type="evidence" value="ECO:0007669"/>
    <property type="project" value="InterPro"/>
</dbReference>
<feature type="domain" description="POTRA" evidence="10">
    <location>
        <begin position="71"/>
        <end position="139"/>
    </location>
</feature>
<dbReference type="PROSITE" id="PS51779">
    <property type="entry name" value="POTRA"/>
    <property type="match status" value="1"/>
</dbReference>
<dbReference type="Proteomes" id="UP000009173">
    <property type="component" value="Chromosome"/>
</dbReference>
<evidence type="ECO:0000256" key="7">
    <source>
        <dbReference type="ARBA" id="ARBA00023306"/>
    </source>
</evidence>
<dbReference type="Pfam" id="PF08478">
    <property type="entry name" value="POTRA_1"/>
    <property type="match status" value="1"/>
</dbReference>
<dbReference type="Gene3D" id="3.10.20.310">
    <property type="entry name" value="membrane protein fhac"/>
    <property type="match status" value="1"/>
</dbReference>
<evidence type="ECO:0000256" key="9">
    <source>
        <dbReference type="SAM" id="Phobius"/>
    </source>
</evidence>
<reference evidence="12" key="1">
    <citation type="journal article" date="2009" name="Environ. Microbiol.">
        <title>Contribution of mobile genetic elements to Desulfovibrio vulgaris genome plasticity.</title>
        <authorList>
            <person name="Walker C.B."/>
            <person name="Stolyar S."/>
            <person name="Chivian D."/>
            <person name="Pinel N."/>
            <person name="Gabster J.A."/>
            <person name="Dehal P.S."/>
            <person name="He Z."/>
            <person name="Yang Z.K."/>
            <person name="Yen H.C."/>
            <person name="Zhou J."/>
            <person name="Wall J.D."/>
            <person name="Hazen T.C."/>
            <person name="Arkin A.P."/>
            <person name="Stahl D.A."/>
        </authorList>
    </citation>
    <scope>NUCLEOTIDE SEQUENCE [LARGE SCALE GENOMIC DNA]</scope>
    <source>
        <strain evidence="12">DP4</strain>
    </source>
</reference>